<dbReference type="EMBL" id="JAVHJL010000007">
    <property type="protein sequence ID" value="KAK6499858.1"/>
    <property type="molecule type" value="Genomic_DNA"/>
</dbReference>
<name>A0AAV9W214_9PEZI</name>
<protein>
    <submittedName>
        <fullName evidence="1">Uncharacterized protein</fullName>
    </submittedName>
</protein>
<sequence length="111" mass="12902">MAALSSQVEDISSFYQACLENAGERPIIASPELFEKLKELRNFQADKSSTDRYVEYRLYYGYWCKLPIGLPWKREFAEKAFELTTDVHVVSYSHIVNVYFVNLSTANYIRG</sequence>
<evidence type="ECO:0000313" key="1">
    <source>
        <dbReference type="EMBL" id="KAK6499858.1"/>
    </source>
</evidence>
<reference evidence="1 2" key="1">
    <citation type="submission" date="2023-08" db="EMBL/GenBank/DDBJ databases">
        <authorList>
            <person name="Palmer J.M."/>
        </authorList>
    </citation>
    <scope>NUCLEOTIDE SEQUENCE [LARGE SCALE GENOMIC DNA]</scope>
    <source>
        <strain evidence="1 2">TWF481</strain>
    </source>
</reference>
<gene>
    <name evidence="1" type="ORF">TWF481_010215</name>
</gene>
<organism evidence="1 2">
    <name type="scientific">Arthrobotrys musiformis</name>
    <dbReference type="NCBI Taxonomy" id="47236"/>
    <lineage>
        <taxon>Eukaryota</taxon>
        <taxon>Fungi</taxon>
        <taxon>Dikarya</taxon>
        <taxon>Ascomycota</taxon>
        <taxon>Pezizomycotina</taxon>
        <taxon>Orbiliomycetes</taxon>
        <taxon>Orbiliales</taxon>
        <taxon>Orbiliaceae</taxon>
        <taxon>Arthrobotrys</taxon>
    </lineage>
</organism>
<comment type="caution">
    <text evidence="1">The sequence shown here is derived from an EMBL/GenBank/DDBJ whole genome shotgun (WGS) entry which is preliminary data.</text>
</comment>
<keyword evidence="2" id="KW-1185">Reference proteome</keyword>
<accession>A0AAV9W214</accession>
<proteinExistence type="predicted"/>
<dbReference type="AlphaFoldDB" id="A0AAV9W214"/>
<evidence type="ECO:0000313" key="2">
    <source>
        <dbReference type="Proteomes" id="UP001370758"/>
    </source>
</evidence>
<dbReference type="Proteomes" id="UP001370758">
    <property type="component" value="Unassembled WGS sequence"/>
</dbReference>